<evidence type="ECO:0000313" key="4">
    <source>
        <dbReference type="Proteomes" id="UP000032726"/>
    </source>
</evidence>
<dbReference type="AlphaFoldDB" id="A0A0D5YS39"/>
<keyword evidence="1" id="KW-0472">Membrane</keyword>
<evidence type="ECO:0000259" key="2">
    <source>
        <dbReference type="SMART" id="SM00871"/>
    </source>
</evidence>
<dbReference type="Gene3D" id="3.20.80.10">
    <property type="entry name" value="Regulatory factor, effector binding domain"/>
    <property type="match status" value="1"/>
</dbReference>
<keyword evidence="1" id="KW-1133">Transmembrane helix</keyword>
<name>A0A0D5YS39_9FLAO</name>
<accession>A0A0D5YS39</accession>
<proteinExistence type="predicted"/>
<dbReference type="STRING" id="516051.VC82_1047"/>
<dbReference type="Pfam" id="PF06445">
    <property type="entry name" value="GyrI-like"/>
    <property type="match status" value="1"/>
</dbReference>
<evidence type="ECO:0000256" key="1">
    <source>
        <dbReference type="SAM" id="Phobius"/>
    </source>
</evidence>
<dbReference type="InterPro" id="IPR029442">
    <property type="entry name" value="GyrI-like"/>
</dbReference>
<dbReference type="EMBL" id="CP011071">
    <property type="protein sequence ID" value="AKA34693.1"/>
    <property type="molecule type" value="Genomic_DNA"/>
</dbReference>
<feature type="transmembrane region" description="Helical" evidence="1">
    <location>
        <begin position="6"/>
        <end position="23"/>
    </location>
</feature>
<feature type="domain" description="AraC effector-binding" evidence="2">
    <location>
        <begin position="142"/>
        <end position="296"/>
    </location>
</feature>
<dbReference type="Proteomes" id="UP000032726">
    <property type="component" value="Chromosome"/>
</dbReference>
<organism evidence="3 4">
    <name type="scientific">Flagellimonas lutaonensis</name>
    <dbReference type="NCBI Taxonomy" id="516051"/>
    <lineage>
        <taxon>Bacteria</taxon>
        <taxon>Pseudomonadati</taxon>
        <taxon>Bacteroidota</taxon>
        <taxon>Flavobacteriia</taxon>
        <taxon>Flavobacteriales</taxon>
        <taxon>Flavobacteriaceae</taxon>
        <taxon>Flagellimonas</taxon>
    </lineage>
</organism>
<dbReference type="InterPro" id="IPR010499">
    <property type="entry name" value="AraC_E-bd"/>
</dbReference>
<dbReference type="RefSeq" id="WP_045801422.1">
    <property type="nucleotide sequence ID" value="NZ_CP011071.1"/>
</dbReference>
<protein>
    <submittedName>
        <fullName evidence="3">Transcriptional regulator</fullName>
    </submittedName>
</protein>
<dbReference type="PATRIC" id="fig|516051.4.peg.1085"/>
<dbReference type="OrthoDB" id="1421367at2"/>
<dbReference type="SMART" id="SM00871">
    <property type="entry name" value="AraC_E_bind"/>
    <property type="match status" value="1"/>
</dbReference>
<evidence type="ECO:0000313" key="3">
    <source>
        <dbReference type="EMBL" id="AKA34693.1"/>
    </source>
</evidence>
<keyword evidence="4" id="KW-1185">Reference proteome</keyword>
<gene>
    <name evidence="3" type="ORF">VC82_1047</name>
</gene>
<reference evidence="3 4" key="1">
    <citation type="submission" date="2015-03" db="EMBL/GenBank/DDBJ databases">
        <title>Complete genome sequence of Muricauda lutaonensis CC-HSB-11T, isolated from a coastal hot spring.</title>
        <authorList>
            <person name="Kim K.M."/>
        </authorList>
    </citation>
    <scope>NUCLEOTIDE SEQUENCE [LARGE SCALE GENOMIC DNA]</scope>
    <source>
        <strain evidence="3 4">CC-HSB-11</strain>
    </source>
</reference>
<dbReference type="KEGG" id="mlt:VC82_1047"/>
<sequence>MKKISAVVAIVIIGILVGYLFLWPQDYQIRFNVNTFPGAINQTLKVWNKNLDNPGEIVQGATIEQLRQTLTFGDSTHIYKWRIKRLTDSTSRVIVNIKDMDHSLMNKIKVPFMDTDFEKRSRKTVLDFSELLTQHIDRFKVTIVGESEVPTTYAAYVTIKTTQHKKAAGMMDNLPLLSNAMLEHGVEPNGPPLIEVLDWNMKTDSVTYNFCFPIVRSEKLPIHPEIKYKRVFSKKALKAIYNGNYITSDRAWYALLHYAKKNNIEVDRKPVEIFYNNPNTGGDEVNWKAEIFMPIKETHE</sequence>
<keyword evidence="1" id="KW-0812">Transmembrane</keyword>
<dbReference type="SUPFAM" id="SSF55136">
    <property type="entry name" value="Probable bacterial effector-binding domain"/>
    <property type="match status" value="1"/>
</dbReference>
<dbReference type="InterPro" id="IPR011256">
    <property type="entry name" value="Reg_factor_effector_dom_sf"/>
</dbReference>
<dbReference type="HOGENOM" id="CLU_942300_0_0_10"/>